<dbReference type="AlphaFoldDB" id="A0A0D9WWJ2"/>
<reference evidence="1" key="3">
    <citation type="submission" date="2015-04" db="UniProtKB">
        <authorList>
            <consortium name="EnsemblPlants"/>
        </authorList>
    </citation>
    <scope>IDENTIFICATION</scope>
</reference>
<reference evidence="2" key="2">
    <citation type="submission" date="2013-12" db="EMBL/GenBank/DDBJ databases">
        <authorList>
            <person name="Yu Y."/>
            <person name="Lee S."/>
            <person name="de Baynast K."/>
            <person name="Wissotski M."/>
            <person name="Liu L."/>
            <person name="Talag J."/>
            <person name="Goicoechea J."/>
            <person name="Angelova A."/>
            <person name="Jetty R."/>
            <person name="Kudrna D."/>
            <person name="Golser W."/>
            <person name="Rivera L."/>
            <person name="Zhang J."/>
            <person name="Wing R."/>
        </authorList>
    </citation>
    <scope>NUCLEOTIDE SEQUENCE</scope>
</reference>
<proteinExistence type="predicted"/>
<sequence>MDILHDVIVLRTRLDVICFTRRMYPLCLWVLNPDTGITIALPYRQMKLRPREER</sequence>
<dbReference type="HOGENOM" id="CLU_3053246_0_0_1"/>
<organism evidence="1 2">
    <name type="scientific">Leersia perrieri</name>
    <dbReference type="NCBI Taxonomy" id="77586"/>
    <lineage>
        <taxon>Eukaryota</taxon>
        <taxon>Viridiplantae</taxon>
        <taxon>Streptophyta</taxon>
        <taxon>Embryophyta</taxon>
        <taxon>Tracheophyta</taxon>
        <taxon>Spermatophyta</taxon>
        <taxon>Magnoliopsida</taxon>
        <taxon>Liliopsida</taxon>
        <taxon>Poales</taxon>
        <taxon>Poaceae</taxon>
        <taxon>BOP clade</taxon>
        <taxon>Oryzoideae</taxon>
        <taxon>Oryzeae</taxon>
        <taxon>Oryzinae</taxon>
        <taxon>Leersia</taxon>
    </lineage>
</organism>
<dbReference type="Gramene" id="LPERR07G05490.1">
    <property type="protein sequence ID" value="LPERR07G05490.1"/>
    <property type="gene ID" value="LPERR07G05490"/>
</dbReference>
<protein>
    <submittedName>
        <fullName evidence="1">Uncharacterized protein</fullName>
    </submittedName>
</protein>
<dbReference type="EnsemblPlants" id="LPERR07G05490.1">
    <property type="protein sequence ID" value="LPERR07G05490.1"/>
    <property type="gene ID" value="LPERR07G05490"/>
</dbReference>
<reference evidence="1 2" key="1">
    <citation type="submission" date="2012-08" db="EMBL/GenBank/DDBJ databases">
        <title>Oryza genome evolution.</title>
        <authorList>
            <person name="Wing R.A."/>
        </authorList>
    </citation>
    <scope>NUCLEOTIDE SEQUENCE</scope>
</reference>
<name>A0A0D9WWJ2_9ORYZ</name>
<evidence type="ECO:0000313" key="2">
    <source>
        <dbReference type="Proteomes" id="UP000032180"/>
    </source>
</evidence>
<accession>A0A0D9WWJ2</accession>
<keyword evidence="2" id="KW-1185">Reference proteome</keyword>
<dbReference type="Proteomes" id="UP000032180">
    <property type="component" value="Chromosome 7"/>
</dbReference>
<evidence type="ECO:0000313" key="1">
    <source>
        <dbReference type="EnsemblPlants" id="LPERR07G05490.1"/>
    </source>
</evidence>